<feature type="compositionally biased region" description="Polar residues" evidence="1">
    <location>
        <begin position="60"/>
        <end position="73"/>
    </location>
</feature>
<feature type="region of interest" description="Disordered" evidence="1">
    <location>
        <begin position="57"/>
        <end position="212"/>
    </location>
</feature>
<keyword evidence="2" id="KW-0812">Transmembrane</keyword>
<dbReference type="STRING" id="927664.SAMN05421780_10439"/>
<proteinExistence type="predicted"/>
<dbReference type="OrthoDB" id="979886at2"/>
<feature type="transmembrane region" description="Helical" evidence="2">
    <location>
        <begin position="12"/>
        <end position="35"/>
    </location>
</feature>
<dbReference type="Proteomes" id="UP000199514">
    <property type="component" value="Unassembled WGS sequence"/>
</dbReference>
<name>A0A1I1HPZ9_9BACT</name>
<reference evidence="3 4" key="1">
    <citation type="submission" date="2016-10" db="EMBL/GenBank/DDBJ databases">
        <authorList>
            <person name="de Groot N.N."/>
        </authorList>
    </citation>
    <scope>NUCLEOTIDE SEQUENCE [LARGE SCALE GENOMIC DNA]</scope>
    <source>
        <strain evidence="3 4">DSM 6793</strain>
    </source>
</reference>
<sequence length="281" mass="30050">MTVAEEKRNKTISFSITVALHILLLLCCFFVWKWYPPDPPLPDYGVELNFGLDEAGYGDLQTTAPPSDATSTEDAIAGNPETEQTTETAPSEETSAENVEANNKTLTTDNPESPIAVPEEPKETKPKKESKPETARAGITNENGAGGRNGKSNQTPGNNNGDKPGTVGDQGDPNGSLDAKALYGKAGKGGSGSSLQMTGWAWDDKPNVQDKSSEEGKIVFEIKVDDSGTIINVTTLESTVSPAVEKLYKKEVENLTFSRTRDNVTPAPISTGKITFIIKSK</sequence>
<feature type="compositionally biased region" description="Low complexity" evidence="1">
    <location>
        <begin position="80"/>
        <end position="97"/>
    </location>
</feature>
<keyword evidence="2" id="KW-1133">Transmembrane helix</keyword>
<accession>A0A1I1HPZ9</accession>
<feature type="compositionally biased region" description="Basic and acidic residues" evidence="1">
    <location>
        <begin position="202"/>
        <end position="212"/>
    </location>
</feature>
<keyword evidence="4" id="KW-1185">Reference proteome</keyword>
<dbReference type="RefSeq" id="WP_091510447.1">
    <property type="nucleotide sequence ID" value="NZ_FOLE01000004.1"/>
</dbReference>
<dbReference type="EMBL" id="FOLE01000004">
    <property type="protein sequence ID" value="SFC25652.1"/>
    <property type="molecule type" value="Genomic_DNA"/>
</dbReference>
<protein>
    <submittedName>
        <fullName evidence="3">Protein TonB, links inner and outer membranes</fullName>
    </submittedName>
</protein>
<feature type="compositionally biased region" description="Polar residues" evidence="1">
    <location>
        <begin position="100"/>
        <end position="111"/>
    </location>
</feature>
<evidence type="ECO:0000256" key="1">
    <source>
        <dbReference type="SAM" id="MobiDB-lite"/>
    </source>
</evidence>
<feature type="compositionally biased region" description="Basic and acidic residues" evidence="1">
    <location>
        <begin position="119"/>
        <end position="134"/>
    </location>
</feature>
<organism evidence="3 4">
    <name type="scientific">Flexibacter flexilis DSM 6793</name>
    <dbReference type="NCBI Taxonomy" id="927664"/>
    <lineage>
        <taxon>Bacteria</taxon>
        <taxon>Pseudomonadati</taxon>
        <taxon>Bacteroidota</taxon>
        <taxon>Cytophagia</taxon>
        <taxon>Cytophagales</taxon>
        <taxon>Flexibacteraceae</taxon>
        <taxon>Flexibacter</taxon>
    </lineage>
</organism>
<gene>
    <name evidence="3" type="ORF">SAMN05421780_10439</name>
</gene>
<evidence type="ECO:0000313" key="4">
    <source>
        <dbReference type="Proteomes" id="UP000199514"/>
    </source>
</evidence>
<feature type="compositionally biased region" description="Polar residues" evidence="1">
    <location>
        <begin position="150"/>
        <end position="161"/>
    </location>
</feature>
<keyword evidence="2" id="KW-0472">Membrane</keyword>
<dbReference type="SUPFAM" id="SSF74653">
    <property type="entry name" value="TolA/TonB C-terminal domain"/>
    <property type="match status" value="1"/>
</dbReference>
<evidence type="ECO:0000313" key="3">
    <source>
        <dbReference type="EMBL" id="SFC25652.1"/>
    </source>
</evidence>
<evidence type="ECO:0000256" key="2">
    <source>
        <dbReference type="SAM" id="Phobius"/>
    </source>
</evidence>
<dbReference type="AlphaFoldDB" id="A0A1I1HPZ9"/>